<dbReference type="SUPFAM" id="SSF53218">
    <property type="entry name" value="Molybdenum cofactor biosynthesis proteins"/>
    <property type="match status" value="1"/>
</dbReference>
<evidence type="ECO:0000313" key="3">
    <source>
        <dbReference type="EMBL" id="POZ89692.1"/>
    </source>
</evidence>
<feature type="domain" description="MoeA C-terminal" evidence="2">
    <location>
        <begin position="61"/>
        <end position="131"/>
    </location>
</feature>
<dbReference type="GO" id="GO:0046872">
    <property type="term" value="F:metal ion binding"/>
    <property type="evidence" value="ECO:0007669"/>
    <property type="project" value="UniProtKB-UniRule"/>
</dbReference>
<dbReference type="UniPathway" id="UPA00344"/>
<comment type="catalytic activity">
    <reaction evidence="1">
        <text>adenylyl-molybdopterin + molybdate = Mo-molybdopterin + AMP + H(+)</text>
        <dbReference type="Rhea" id="RHEA:35047"/>
        <dbReference type="ChEBI" id="CHEBI:15378"/>
        <dbReference type="ChEBI" id="CHEBI:36264"/>
        <dbReference type="ChEBI" id="CHEBI:62727"/>
        <dbReference type="ChEBI" id="CHEBI:71302"/>
        <dbReference type="ChEBI" id="CHEBI:456215"/>
    </reaction>
</comment>
<evidence type="ECO:0000256" key="1">
    <source>
        <dbReference type="RuleBase" id="RU365090"/>
    </source>
</evidence>
<comment type="similarity">
    <text evidence="1">Belongs to the MoeA family.</text>
</comment>
<keyword evidence="4" id="KW-1185">Reference proteome</keyword>
<gene>
    <name evidence="3" type="ORF">AA81_12780</name>
</gene>
<protein>
    <recommendedName>
        <fullName evidence="1">Molybdopterin molybdenumtransferase</fullName>
        <ecNumber evidence="1">2.10.1.1</ecNumber>
    </recommendedName>
</protein>
<dbReference type="Gene3D" id="2.40.340.10">
    <property type="entry name" value="MoeA, C-terminal, domain IV"/>
    <property type="match status" value="1"/>
</dbReference>
<keyword evidence="1" id="KW-0479">Metal-binding</keyword>
<dbReference type="Pfam" id="PF03454">
    <property type="entry name" value="MoeA_C"/>
    <property type="match status" value="1"/>
</dbReference>
<dbReference type="SUPFAM" id="SSF63867">
    <property type="entry name" value="MoeA C-terminal domain-like"/>
    <property type="match status" value="1"/>
</dbReference>
<dbReference type="InterPro" id="IPR038987">
    <property type="entry name" value="MoeA-like"/>
</dbReference>
<evidence type="ECO:0000259" key="2">
    <source>
        <dbReference type="Pfam" id="PF03454"/>
    </source>
</evidence>
<dbReference type="EC" id="2.10.1.1" evidence="1"/>
<dbReference type="InterPro" id="IPR005111">
    <property type="entry name" value="MoeA_C_domain_IV"/>
</dbReference>
<dbReference type="GO" id="GO:0061599">
    <property type="term" value="F:molybdopterin molybdotransferase activity"/>
    <property type="evidence" value="ECO:0007669"/>
    <property type="project" value="UniProtKB-UniRule"/>
</dbReference>
<keyword evidence="1" id="KW-0500">Molybdenum</keyword>
<proteinExistence type="inferred from homology"/>
<dbReference type="Gene3D" id="3.40.980.10">
    <property type="entry name" value="MoaB/Mog-like domain"/>
    <property type="match status" value="1"/>
</dbReference>
<name>A0A2S5E9B8_9BACT</name>
<keyword evidence="1" id="KW-0808">Transferase</keyword>
<dbReference type="GO" id="GO:0005829">
    <property type="term" value="C:cytosol"/>
    <property type="evidence" value="ECO:0007669"/>
    <property type="project" value="TreeGrafter"/>
</dbReference>
<keyword evidence="1" id="KW-0501">Molybdenum cofactor biosynthesis</keyword>
<sequence>MSQGITIKPGKPTIFAVVEGKPILGLPGHPSSSFIITQVIVKPLVEKIIGIREKSIKCNIKAKLSRNLDSDKGREEYIPVRLIETAEKNHIAEPIVGESAMISTFVYADGYIKIDANKEGLNKEETVDVYLY</sequence>
<keyword evidence="1" id="KW-0460">Magnesium</keyword>
<comment type="caution">
    <text evidence="3">The sequence shown here is derived from an EMBL/GenBank/DDBJ whole genome shotgun (WGS) entry which is preliminary data.</text>
</comment>
<dbReference type="InterPro" id="IPR036688">
    <property type="entry name" value="MoeA_C_domain_IV_sf"/>
</dbReference>
<dbReference type="Proteomes" id="UP000236950">
    <property type="component" value="Unassembled WGS sequence"/>
</dbReference>
<comment type="function">
    <text evidence="1">Catalyzes the insertion of molybdate into adenylated molybdopterin with the concomitant release of AMP.</text>
</comment>
<dbReference type="GO" id="GO:0006777">
    <property type="term" value="P:Mo-molybdopterin cofactor biosynthetic process"/>
    <property type="evidence" value="ECO:0007669"/>
    <property type="project" value="UniProtKB-UniRule"/>
</dbReference>
<dbReference type="EMBL" id="JALY01000283">
    <property type="protein sequence ID" value="POZ89692.1"/>
    <property type="molecule type" value="Genomic_DNA"/>
</dbReference>
<evidence type="ECO:0000313" key="4">
    <source>
        <dbReference type="Proteomes" id="UP000236950"/>
    </source>
</evidence>
<dbReference type="PANTHER" id="PTHR10192:SF5">
    <property type="entry name" value="GEPHYRIN"/>
    <property type="match status" value="1"/>
</dbReference>
<organism evidence="3 4">
    <name type="scientific">Petrotoga halophila DSM 16923</name>
    <dbReference type="NCBI Taxonomy" id="1122953"/>
    <lineage>
        <taxon>Bacteria</taxon>
        <taxon>Thermotogati</taxon>
        <taxon>Thermotogota</taxon>
        <taxon>Thermotogae</taxon>
        <taxon>Petrotogales</taxon>
        <taxon>Petrotogaceae</taxon>
        <taxon>Petrotoga</taxon>
    </lineage>
</organism>
<dbReference type="PANTHER" id="PTHR10192">
    <property type="entry name" value="MOLYBDOPTERIN BIOSYNTHESIS PROTEIN"/>
    <property type="match status" value="1"/>
</dbReference>
<dbReference type="AlphaFoldDB" id="A0A2S5E9B8"/>
<comment type="cofactor">
    <cofactor evidence="1">
        <name>Mg(2+)</name>
        <dbReference type="ChEBI" id="CHEBI:18420"/>
    </cofactor>
</comment>
<reference evidence="3 4" key="1">
    <citation type="submission" date="2014-01" db="EMBL/GenBank/DDBJ databases">
        <title>Comparative genomics of Petrotoga.</title>
        <authorList>
            <person name="Chow K."/>
            <person name="Charchuk R."/>
            <person name="Nesbo C.L."/>
        </authorList>
    </citation>
    <scope>NUCLEOTIDE SEQUENCE [LARGE SCALE GENOMIC DNA]</scope>
    <source>
        <strain evidence="3 4">DSM 16923</strain>
    </source>
</reference>
<dbReference type="InterPro" id="IPR036425">
    <property type="entry name" value="MoaB/Mog-like_dom_sf"/>
</dbReference>
<comment type="pathway">
    <text evidence="1">Cofactor biosynthesis; molybdopterin biosynthesis.</text>
</comment>
<accession>A0A2S5E9B8</accession>